<comment type="caution">
    <text evidence="1">The sequence shown here is derived from an EMBL/GenBank/DDBJ whole genome shotgun (WGS) entry which is preliminary data.</text>
</comment>
<evidence type="ECO:0008006" key="3">
    <source>
        <dbReference type="Google" id="ProtNLM"/>
    </source>
</evidence>
<dbReference type="EMBL" id="LJZO01000084">
    <property type="protein sequence ID" value="ROV87407.1"/>
    <property type="molecule type" value="Genomic_DNA"/>
</dbReference>
<accession>A0A423V971</accession>
<keyword evidence="2" id="KW-1185">Reference proteome</keyword>
<protein>
    <recommendedName>
        <fullName evidence="3">LysR family regulatory protein</fullName>
    </recommendedName>
</protein>
<gene>
    <name evidence="1" type="ORF">VSDG_09671</name>
</gene>
<dbReference type="Gene3D" id="3.30.559.10">
    <property type="entry name" value="Chloramphenicol acetyltransferase-like domain"/>
    <property type="match status" value="2"/>
</dbReference>
<dbReference type="InterPro" id="IPR023213">
    <property type="entry name" value="CAT-like_dom_sf"/>
</dbReference>
<evidence type="ECO:0000313" key="1">
    <source>
        <dbReference type="EMBL" id="ROV87407.1"/>
    </source>
</evidence>
<sequence>MSARVPTDIVLPLRYWDNTALLKNVVVFCMSRYDAAMDAEKLYMSLERLVRRKGWRKLGARLRKNALGEVECHIPAEFTKERPAVAFSHDRYNISINEHPLASQLPRASTRPAVVGDPVKFTPLTKPPGTPSSLDDYLSQDRGQLGLHIVSFTDATLICLYYLHTAFDLMGWRALMTAWTHELHGREEQIQTPLLGGDPEDGEDFDPMRKLGTSPTQPHALADRQMGLASFIGYVIRNAYDFLWRKKECRAVCIPGAFVDRLRAQALDELKAEVAKAEVAKAGRAEETQPFLSHGDVLTAWWARLLVSQLLPQDSERTVVIQNAASARKALSSDFETATRPYISNLFTLLYSLMPARELIARPVSWVAQEIRRAIVEQGTTREQVEAYFALQRRTPGRIFPLFGDAGMHLLTFSNWAKADFYDHDFSPARVDAADKSPLYLSYIQAIQLPLTFPEGTLIVGQDHARNYWMYGFRVKGLWAKIERALDEMDYTL</sequence>
<evidence type="ECO:0000313" key="2">
    <source>
        <dbReference type="Proteomes" id="UP000284375"/>
    </source>
</evidence>
<organism evidence="1 2">
    <name type="scientific">Cytospora chrysosperma</name>
    <name type="common">Cytospora canker fungus</name>
    <name type="synonym">Sphaeria chrysosperma</name>
    <dbReference type="NCBI Taxonomy" id="252740"/>
    <lineage>
        <taxon>Eukaryota</taxon>
        <taxon>Fungi</taxon>
        <taxon>Dikarya</taxon>
        <taxon>Ascomycota</taxon>
        <taxon>Pezizomycotina</taxon>
        <taxon>Sordariomycetes</taxon>
        <taxon>Sordariomycetidae</taxon>
        <taxon>Diaporthales</taxon>
        <taxon>Cytosporaceae</taxon>
        <taxon>Cytospora</taxon>
    </lineage>
</organism>
<dbReference type="AlphaFoldDB" id="A0A423V971"/>
<dbReference type="OrthoDB" id="21502at2759"/>
<dbReference type="Proteomes" id="UP000284375">
    <property type="component" value="Unassembled WGS sequence"/>
</dbReference>
<proteinExistence type="predicted"/>
<reference evidence="1 2" key="1">
    <citation type="submission" date="2015-09" db="EMBL/GenBank/DDBJ databases">
        <title>Host preference determinants of Valsa canker pathogens revealed by comparative genomics.</title>
        <authorList>
            <person name="Yin Z."/>
            <person name="Huang L."/>
        </authorList>
    </citation>
    <scope>NUCLEOTIDE SEQUENCE [LARGE SCALE GENOMIC DNA]</scope>
    <source>
        <strain evidence="1 2">YSFL</strain>
    </source>
</reference>
<dbReference type="STRING" id="252740.A0A423V971"/>
<name>A0A423V971_CYTCH</name>